<accession>A0ABV7UEN4</accession>
<evidence type="ECO:0000313" key="2">
    <source>
        <dbReference type="Proteomes" id="UP001595704"/>
    </source>
</evidence>
<organism evidence="1 2">
    <name type="scientific">Camelimonas fluminis</name>
    <dbReference type="NCBI Taxonomy" id="1576911"/>
    <lineage>
        <taxon>Bacteria</taxon>
        <taxon>Pseudomonadati</taxon>
        <taxon>Pseudomonadota</taxon>
        <taxon>Alphaproteobacteria</taxon>
        <taxon>Hyphomicrobiales</taxon>
        <taxon>Chelatococcaceae</taxon>
        <taxon>Camelimonas</taxon>
    </lineage>
</organism>
<proteinExistence type="predicted"/>
<dbReference type="PIRSF" id="PIRSF032025">
    <property type="entry name" value="UCP032025"/>
    <property type="match status" value="1"/>
</dbReference>
<dbReference type="EMBL" id="JBHRYC010000030">
    <property type="protein sequence ID" value="MFC3637167.1"/>
    <property type="molecule type" value="Genomic_DNA"/>
</dbReference>
<name>A0ABV7UEN4_9HYPH</name>
<dbReference type="Proteomes" id="UP001595704">
    <property type="component" value="Unassembled WGS sequence"/>
</dbReference>
<dbReference type="Pfam" id="PF07370">
    <property type="entry name" value="DUF1489"/>
    <property type="match status" value="1"/>
</dbReference>
<evidence type="ECO:0000313" key="1">
    <source>
        <dbReference type="EMBL" id="MFC3637167.1"/>
    </source>
</evidence>
<dbReference type="RefSeq" id="WP_191320038.1">
    <property type="nucleotide sequence ID" value="NZ_BNCG01000013.1"/>
</dbReference>
<protein>
    <submittedName>
        <fullName evidence="1">DUF1489 family protein</fullName>
    </submittedName>
</protein>
<comment type="caution">
    <text evidence="1">The sequence shown here is derived from an EMBL/GenBank/DDBJ whole genome shotgun (WGS) entry which is preliminary data.</text>
</comment>
<reference evidence="2" key="1">
    <citation type="journal article" date="2019" name="Int. J. Syst. Evol. Microbiol.">
        <title>The Global Catalogue of Microorganisms (GCM) 10K type strain sequencing project: providing services to taxonomists for standard genome sequencing and annotation.</title>
        <authorList>
            <consortium name="The Broad Institute Genomics Platform"/>
            <consortium name="The Broad Institute Genome Sequencing Center for Infectious Disease"/>
            <person name="Wu L."/>
            <person name="Ma J."/>
        </authorList>
    </citation>
    <scope>NUCLEOTIDE SEQUENCE [LARGE SCALE GENOMIC DNA]</scope>
    <source>
        <strain evidence="2">KCTC 42282</strain>
    </source>
</reference>
<sequence length="143" mass="15817">MSLNLIKLCVGCDSIQDLEGWIAANAMAARSGGVDYEQVATTRMMPKRRAEMDGGSLYWVIKGQIACRQRILDLRPFTDGDDVGRVHIVLEQTVVAVKPRRHRAFQGWRYLESKDAPEDLAGGADTGAMPEAMKRELAELGLL</sequence>
<dbReference type="InterPro" id="IPR008320">
    <property type="entry name" value="UCP032025"/>
</dbReference>
<keyword evidence="2" id="KW-1185">Reference proteome</keyword>
<gene>
    <name evidence="1" type="ORF">ACFONL_07185</name>
</gene>